<dbReference type="Gene3D" id="3.10.129.10">
    <property type="entry name" value="Hotdog Thioesterase"/>
    <property type="match status" value="1"/>
</dbReference>
<dbReference type="AlphaFoldDB" id="A0A0F8WJV9"/>
<dbReference type="Pfam" id="PF07977">
    <property type="entry name" value="FabA"/>
    <property type="match status" value="1"/>
</dbReference>
<protein>
    <recommendedName>
        <fullName evidence="2">Beta-hydroxyacyl-ACP dehydratase</fullName>
    </recommendedName>
</protein>
<evidence type="ECO:0000313" key="1">
    <source>
        <dbReference type="EMBL" id="KKK56923.1"/>
    </source>
</evidence>
<feature type="non-terminal residue" evidence="1">
    <location>
        <position position="176"/>
    </location>
</feature>
<organism evidence="1">
    <name type="scientific">marine sediment metagenome</name>
    <dbReference type="NCBI Taxonomy" id="412755"/>
    <lineage>
        <taxon>unclassified sequences</taxon>
        <taxon>metagenomes</taxon>
        <taxon>ecological metagenomes</taxon>
    </lineage>
</organism>
<sequence length="176" mass="20093">MKFILIDKVVHIDSPNEIKAVKSVSLAEEYLGDHFPIFPVLPGVLDLFLSVLEEDGGTSCLPLGFCLMGLLREQSGLQYLELEPLSLHVCLRPHVRDDVDEPVKPLVERGIHDVIKLVEGHHAGMIDGLVLFRLELTIEFRQAARTFNWREQRGSRMLLNFRPEDLVHLRTFLLPH</sequence>
<dbReference type="InterPro" id="IPR013114">
    <property type="entry name" value="FabA_FabZ"/>
</dbReference>
<accession>A0A0F8WJV9</accession>
<evidence type="ECO:0008006" key="2">
    <source>
        <dbReference type="Google" id="ProtNLM"/>
    </source>
</evidence>
<dbReference type="InterPro" id="IPR029069">
    <property type="entry name" value="HotDog_dom_sf"/>
</dbReference>
<gene>
    <name evidence="1" type="ORF">LCGC14_3059650</name>
</gene>
<proteinExistence type="predicted"/>
<name>A0A0F8WJV9_9ZZZZ</name>
<reference evidence="1" key="1">
    <citation type="journal article" date="2015" name="Nature">
        <title>Complex archaea that bridge the gap between prokaryotes and eukaryotes.</title>
        <authorList>
            <person name="Spang A."/>
            <person name="Saw J.H."/>
            <person name="Jorgensen S.L."/>
            <person name="Zaremba-Niedzwiedzka K."/>
            <person name="Martijn J."/>
            <person name="Lind A.E."/>
            <person name="van Eijk R."/>
            <person name="Schleper C."/>
            <person name="Guy L."/>
            <person name="Ettema T.J."/>
        </authorList>
    </citation>
    <scope>NUCLEOTIDE SEQUENCE</scope>
</reference>
<dbReference type="SUPFAM" id="SSF54637">
    <property type="entry name" value="Thioesterase/thiol ester dehydrase-isomerase"/>
    <property type="match status" value="1"/>
</dbReference>
<comment type="caution">
    <text evidence="1">The sequence shown here is derived from an EMBL/GenBank/DDBJ whole genome shotgun (WGS) entry which is preliminary data.</text>
</comment>
<dbReference type="EMBL" id="LAZR01064748">
    <property type="protein sequence ID" value="KKK56923.1"/>
    <property type="molecule type" value="Genomic_DNA"/>
</dbReference>